<evidence type="ECO:0000313" key="4">
    <source>
        <dbReference type="Proteomes" id="UP000249789"/>
    </source>
</evidence>
<sequence length="290" mass="32646">LDNCYIAERTYAFLIHSSHRVTSCFNSAILLHTAPFYPSNTSASPMQSPEPRKKPQARPWSDSEKLRLVELRTKYFPDRSLAAIQGAYSPAEGNQGPTPSKGRKRSVASSGTPESFAEPKKTKTICGFDDDSEDEPSNQLFVEENTFVKAQAAERCDTRKAPKAVTVDVAKIDKPSCNITELPEGMQFFEKIINEYKSLQQTLVQMESKLKESEDELKSLKMSTMTDKCQFEVAKADLQEEMDLLKAELLQVKSEKVEMKPATSNEGCQRCTELEEQLDHLFTTFRPAPK</sequence>
<dbReference type="RefSeq" id="XP_040798267.1">
    <property type="nucleotide sequence ID" value="XM_040949619.1"/>
</dbReference>
<keyword evidence="4" id="KW-1185">Reference proteome</keyword>
<feature type="coiled-coil region" evidence="1">
    <location>
        <begin position="189"/>
        <end position="255"/>
    </location>
</feature>
<keyword evidence="1" id="KW-0175">Coiled coil</keyword>
<evidence type="ECO:0000256" key="1">
    <source>
        <dbReference type="SAM" id="Coils"/>
    </source>
</evidence>
<evidence type="ECO:0000313" key="3">
    <source>
        <dbReference type="EMBL" id="RAK74257.1"/>
    </source>
</evidence>
<dbReference type="EMBL" id="KZ824671">
    <property type="protein sequence ID" value="RAK74257.1"/>
    <property type="molecule type" value="Genomic_DNA"/>
</dbReference>
<dbReference type="AlphaFoldDB" id="A0A8G1RHY4"/>
<feature type="region of interest" description="Disordered" evidence="2">
    <location>
        <begin position="87"/>
        <end position="138"/>
    </location>
</feature>
<dbReference type="VEuPathDB" id="FungiDB:BO72DRAFT_517099"/>
<dbReference type="Proteomes" id="UP000249789">
    <property type="component" value="Unassembled WGS sequence"/>
</dbReference>
<dbReference type="GeneID" id="63866954"/>
<protein>
    <submittedName>
        <fullName evidence="3">Uncharacterized protein</fullName>
    </submittedName>
</protein>
<organism evidence="3 4">
    <name type="scientific">Aspergillus fijiensis CBS 313.89</name>
    <dbReference type="NCBI Taxonomy" id="1448319"/>
    <lineage>
        <taxon>Eukaryota</taxon>
        <taxon>Fungi</taxon>
        <taxon>Dikarya</taxon>
        <taxon>Ascomycota</taxon>
        <taxon>Pezizomycotina</taxon>
        <taxon>Eurotiomycetes</taxon>
        <taxon>Eurotiomycetidae</taxon>
        <taxon>Eurotiales</taxon>
        <taxon>Aspergillaceae</taxon>
        <taxon>Aspergillus</taxon>
    </lineage>
</organism>
<proteinExistence type="predicted"/>
<reference evidence="3 4" key="1">
    <citation type="submission" date="2018-02" db="EMBL/GenBank/DDBJ databases">
        <title>The genomes of Aspergillus section Nigri reveals drivers in fungal speciation.</title>
        <authorList>
            <consortium name="DOE Joint Genome Institute"/>
            <person name="Vesth T.C."/>
            <person name="Nybo J."/>
            <person name="Theobald S."/>
            <person name="Brandl J."/>
            <person name="Frisvad J.C."/>
            <person name="Nielsen K.F."/>
            <person name="Lyhne E.K."/>
            <person name="Kogle M.E."/>
            <person name="Kuo A."/>
            <person name="Riley R."/>
            <person name="Clum A."/>
            <person name="Nolan M."/>
            <person name="Lipzen A."/>
            <person name="Salamov A."/>
            <person name="Henrissat B."/>
            <person name="Wiebenga A."/>
            <person name="De vries R.P."/>
            <person name="Grigoriev I.V."/>
            <person name="Mortensen U.H."/>
            <person name="Andersen M.R."/>
            <person name="Baker S.E."/>
        </authorList>
    </citation>
    <scope>NUCLEOTIDE SEQUENCE [LARGE SCALE GENOMIC DNA]</scope>
    <source>
        <strain evidence="3 4">CBS 313.89</strain>
    </source>
</reference>
<gene>
    <name evidence="3" type="ORF">BO72DRAFT_517099</name>
</gene>
<feature type="non-terminal residue" evidence="3">
    <location>
        <position position="1"/>
    </location>
</feature>
<dbReference type="OrthoDB" id="4456588at2759"/>
<accession>A0A8G1RHY4</accession>
<evidence type="ECO:0000256" key="2">
    <source>
        <dbReference type="SAM" id="MobiDB-lite"/>
    </source>
</evidence>
<name>A0A8G1RHY4_9EURO</name>
<feature type="region of interest" description="Disordered" evidence="2">
    <location>
        <begin position="40"/>
        <end position="63"/>
    </location>
</feature>